<name>A0A0G0X614_9BACT</name>
<comment type="caution">
    <text evidence="1">The sequence shown here is derived from an EMBL/GenBank/DDBJ whole genome shotgun (WGS) entry which is preliminary data.</text>
</comment>
<dbReference type="Proteomes" id="UP000034371">
    <property type="component" value="Unassembled WGS sequence"/>
</dbReference>
<organism evidence="1 2">
    <name type="scientific">Candidatus Roizmanbacteria bacterium GW2011_GWC2_41_7</name>
    <dbReference type="NCBI Taxonomy" id="1618487"/>
    <lineage>
        <taxon>Bacteria</taxon>
        <taxon>Candidatus Roizmaniibacteriota</taxon>
    </lineage>
</organism>
<sequence>MNKAELVKIVHYIIKQGISTIKSNTDEQNSIIDYVAIFSREEKEFTDLIRVIETLGKEIDKETAKTGRTFLLDTPWKTVAGKLSLIKIRRPDPTRPQRGDPDFKIQDYQRFKDKYLKSSGNFTLLLRKDYEMIEIKGIDVLVYIPSKTLSERLQKT</sequence>
<reference evidence="1 2" key="1">
    <citation type="journal article" date="2015" name="Nature">
        <title>rRNA introns, odd ribosomes, and small enigmatic genomes across a large radiation of phyla.</title>
        <authorList>
            <person name="Brown C.T."/>
            <person name="Hug L.A."/>
            <person name="Thomas B.C."/>
            <person name="Sharon I."/>
            <person name="Castelle C.J."/>
            <person name="Singh A."/>
            <person name="Wilkins M.J."/>
            <person name="Williams K.H."/>
            <person name="Banfield J.F."/>
        </authorList>
    </citation>
    <scope>NUCLEOTIDE SEQUENCE [LARGE SCALE GENOMIC DNA]</scope>
</reference>
<proteinExistence type="predicted"/>
<evidence type="ECO:0000313" key="2">
    <source>
        <dbReference type="Proteomes" id="UP000034371"/>
    </source>
</evidence>
<gene>
    <name evidence="1" type="ORF">UU78_C0062G0004</name>
</gene>
<dbReference type="AlphaFoldDB" id="A0A0G0X614"/>
<evidence type="ECO:0000313" key="1">
    <source>
        <dbReference type="EMBL" id="KKS20499.1"/>
    </source>
</evidence>
<accession>A0A0G0X614</accession>
<protein>
    <submittedName>
        <fullName evidence="1">Uncharacterized protein</fullName>
    </submittedName>
</protein>
<dbReference type="EMBL" id="LCBY01000062">
    <property type="protein sequence ID" value="KKS20499.1"/>
    <property type="molecule type" value="Genomic_DNA"/>
</dbReference>